<dbReference type="Pfam" id="PF22514">
    <property type="entry name" value="EXPB1_D1"/>
    <property type="match status" value="1"/>
</dbReference>
<keyword evidence="2" id="KW-0732">Signal</keyword>
<evidence type="ECO:0000256" key="1">
    <source>
        <dbReference type="SAM" id="MobiDB-lite"/>
    </source>
</evidence>
<reference evidence="3" key="1">
    <citation type="journal article" date="2020" name="Stud. Mycol.">
        <title>101 Dothideomycetes genomes: a test case for predicting lifestyles and emergence of pathogens.</title>
        <authorList>
            <person name="Haridas S."/>
            <person name="Albert R."/>
            <person name="Binder M."/>
            <person name="Bloem J."/>
            <person name="Labutti K."/>
            <person name="Salamov A."/>
            <person name="Andreopoulos B."/>
            <person name="Baker S."/>
            <person name="Barry K."/>
            <person name="Bills G."/>
            <person name="Bluhm B."/>
            <person name="Cannon C."/>
            <person name="Castanera R."/>
            <person name="Culley D."/>
            <person name="Daum C."/>
            <person name="Ezra D."/>
            <person name="Gonzalez J."/>
            <person name="Henrissat B."/>
            <person name="Kuo A."/>
            <person name="Liang C."/>
            <person name="Lipzen A."/>
            <person name="Lutzoni F."/>
            <person name="Magnuson J."/>
            <person name="Mondo S."/>
            <person name="Nolan M."/>
            <person name="Ohm R."/>
            <person name="Pangilinan J."/>
            <person name="Park H.-J."/>
            <person name="Ramirez L."/>
            <person name="Alfaro M."/>
            <person name="Sun H."/>
            <person name="Tritt A."/>
            <person name="Yoshinaga Y."/>
            <person name="Zwiers L.-H."/>
            <person name="Turgeon B."/>
            <person name="Goodwin S."/>
            <person name="Spatafora J."/>
            <person name="Crous P."/>
            <person name="Grigoriev I."/>
        </authorList>
    </citation>
    <scope>NUCLEOTIDE SEQUENCE</scope>
    <source>
        <strain evidence="3">CBS 133067</strain>
    </source>
</reference>
<evidence type="ECO:0000313" key="4">
    <source>
        <dbReference type="Proteomes" id="UP000799772"/>
    </source>
</evidence>
<organism evidence="3 4">
    <name type="scientific">Rhizodiscina lignyota</name>
    <dbReference type="NCBI Taxonomy" id="1504668"/>
    <lineage>
        <taxon>Eukaryota</taxon>
        <taxon>Fungi</taxon>
        <taxon>Dikarya</taxon>
        <taxon>Ascomycota</taxon>
        <taxon>Pezizomycotina</taxon>
        <taxon>Dothideomycetes</taxon>
        <taxon>Pleosporomycetidae</taxon>
        <taxon>Aulographales</taxon>
        <taxon>Rhizodiscinaceae</taxon>
        <taxon>Rhizodiscina</taxon>
    </lineage>
</organism>
<feature type="compositionally biased region" description="Low complexity" evidence="1">
    <location>
        <begin position="191"/>
        <end position="216"/>
    </location>
</feature>
<feature type="signal peptide" evidence="2">
    <location>
        <begin position="1"/>
        <end position="21"/>
    </location>
</feature>
<accession>A0A9P4I3U3</accession>
<gene>
    <name evidence="3" type="ORF">NA57DRAFT_62202</name>
</gene>
<feature type="chain" id="PRO_5040140171" description="Expansin-like EG45 domain-containing protein" evidence="2">
    <location>
        <begin position="22"/>
        <end position="256"/>
    </location>
</feature>
<dbReference type="Proteomes" id="UP000799772">
    <property type="component" value="Unassembled WGS sequence"/>
</dbReference>
<dbReference type="InterPro" id="IPR036908">
    <property type="entry name" value="RlpA-like_sf"/>
</dbReference>
<dbReference type="Gene3D" id="2.40.40.10">
    <property type="entry name" value="RlpA-like domain"/>
    <property type="match status" value="1"/>
</dbReference>
<name>A0A9P4I3U3_9PEZI</name>
<proteinExistence type="predicted"/>
<evidence type="ECO:0000313" key="3">
    <source>
        <dbReference type="EMBL" id="KAF2092677.1"/>
    </source>
</evidence>
<dbReference type="SUPFAM" id="SSF50685">
    <property type="entry name" value="Barwin-like endoglucanases"/>
    <property type="match status" value="1"/>
</dbReference>
<dbReference type="OrthoDB" id="5823761at2759"/>
<sequence length="256" mass="26148">MVAVSRYLRAATVLFPLAALAENTTYETTFTWYGTGDQNGSPNCNSNTVACGFYTFPGYAAAVSQNLYGAGPGQGIGPACGTCWRLTIDTDMNGNTLKNSGNSIVVIVNNLCPAVDPKYGDNPLCAQPNLSTANQYGGLVDFNLCNDDSARGALFGDSGVGLAVGSATQVDCSEWQGTKKTDCGSDCGNGPSTPSTPSTPSESVSCSTPTESSSSSGQIGGNAAPLSQQQGVGAAGKNVVLCIWGLLLPLVVMLKV</sequence>
<comment type="caution">
    <text evidence="3">The sequence shown here is derived from an EMBL/GenBank/DDBJ whole genome shotgun (WGS) entry which is preliminary data.</text>
</comment>
<keyword evidence="4" id="KW-1185">Reference proteome</keyword>
<dbReference type="EMBL" id="ML978143">
    <property type="protein sequence ID" value="KAF2092677.1"/>
    <property type="molecule type" value="Genomic_DNA"/>
</dbReference>
<protein>
    <recommendedName>
        <fullName evidence="5">Expansin-like EG45 domain-containing protein</fullName>
    </recommendedName>
</protein>
<feature type="region of interest" description="Disordered" evidence="1">
    <location>
        <begin position="181"/>
        <end position="224"/>
    </location>
</feature>
<evidence type="ECO:0000256" key="2">
    <source>
        <dbReference type="SAM" id="SignalP"/>
    </source>
</evidence>
<evidence type="ECO:0008006" key="5">
    <source>
        <dbReference type="Google" id="ProtNLM"/>
    </source>
</evidence>
<dbReference type="AlphaFoldDB" id="A0A9P4I3U3"/>